<evidence type="ECO:0000256" key="6">
    <source>
        <dbReference type="PIRNR" id="PIRNR000446"/>
    </source>
</evidence>
<dbReference type="GO" id="GO:0004314">
    <property type="term" value="F:[acyl-carrier-protein] S-malonyltransferase activity"/>
    <property type="evidence" value="ECO:0007669"/>
    <property type="project" value="UniProtKB-EC"/>
</dbReference>
<comment type="similarity">
    <text evidence="6">Belongs to the fabD family.</text>
</comment>
<feature type="active site" evidence="7">
    <location>
        <position position="90"/>
    </location>
</feature>
<dbReference type="InterPro" id="IPR014043">
    <property type="entry name" value="Acyl_transferase_dom"/>
</dbReference>
<dbReference type="GO" id="GO:0006633">
    <property type="term" value="P:fatty acid biosynthetic process"/>
    <property type="evidence" value="ECO:0007669"/>
    <property type="project" value="TreeGrafter"/>
</dbReference>
<dbReference type="InterPro" id="IPR016036">
    <property type="entry name" value="Malonyl_transacylase_ACP-bd"/>
</dbReference>
<dbReference type="InterPro" id="IPR016035">
    <property type="entry name" value="Acyl_Trfase/lysoPLipase"/>
</dbReference>
<feature type="active site" evidence="7">
    <location>
        <position position="196"/>
    </location>
</feature>
<dbReference type="GO" id="GO:0005829">
    <property type="term" value="C:cytosol"/>
    <property type="evidence" value="ECO:0007669"/>
    <property type="project" value="TreeGrafter"/>
</dbReference>
<feature type="domain" description="Malonyl-CoA:ACP transacylase (MAT)" evidence="8">
    <location>
        <begin position="6"/>
        <end position="297"/>
    </location>
</feature>
<evidence type="ECO:0000256" key="7">
    <source>
        <dbReference type="PIRSR" id="PIRSR000446-1"/>
    </source>
</evidence>
<dbReference type="SMART" id="SM00827">
    <property type="entry name" value="PKS_AT"/>
    <property type="match status" value="1"/>
</dbReference>
<keyword evidence="10" id="KW-1185">Reference proteome</keyword>
<dbReference type="InterPro" id="IPR050858">
    <property type="entry name" value="Mal-CoA-ACP_Trans/PKS_FabD"/>
</dbReference>
<keyword evidence="4 6" id="KW-0012">Acyltransferase</keyword>
<dbReference type="SUPFAM" id="SSF55048">
    <property type="entry name" value="Probable ACP-binding domain of malonyl-CoA ACP transacylase"/>
    <property type="match status" value="1"/>
</dbReference>
<dbReference type="EC" id="2.3.1.39" evidence="1 6"/>
<dbReference type="InterPro" id="IPR024925">
    <property type="entry name" value="Malonyl_CoA-ACP_transAc"/>
</dbReference>
<dbReference type="InterPro" id="IPR001227">
    <property type="entry name" value="Ac_transferase_dom_sf"/>
</dbReference>
<dbReference type="RefSeq" id="WP_210800357.1">
    <property type="nucleotide sequence ID" value="NZ_JAGQDE010000002.1"/>
</dbReference>
<comment type="catalytic activity">
    <reaction evidence="5 6">
        <text>holo-[ACP] + malonyl-CoA = malonyl-[ACP] + CoA</text>
        <dbReference type="Rhea" id="RHEA:41792"/>
        <dbReference type="Rhea" id="RHEA-COMP:9623"/>
        <dbReference type="Rhea" id="RHEA-COMP:9685"/>
        <dbReference type="ChEBI" id="CHEBI:57287"/>
        <dbReference type="ChEBI" id="CHEBI:57384"/>
        <dbReference type="ChEBI" id="CHEBI:64479"/>
        <dbReference type="ChEBI" id="CHEBI:78449"/>
        <dbReference type="EC" id="2.3.1.39"/>
    </reaction>
</comment>
<organism evidence="9 10">
    <name type="scientific">Ideonella aquatica</name>
    <dbReference type="NCBI Taxonomy" id="2824119"/>
    <lineage>
        <taxon>Bacteria</taxon>
        <taxon>Pseudomonadati</taxon>
        <taxon>Pseudomonadota</taxon>
        <taxon>Betaproteobacteria</taxon>
        <taxon>Burkholderiales</taxon>
        <taxon>Sphaerotilaceae</taxon>
        <taxon>Ideonella</taxon>
    </lineage>
</organism>
<reference evidence="9" key="1">
    <citation type="submission" date="2021-04" db="EMBL/GenBank/DDBJ databases">
        <title>The genome sequence of Ideonella sp. 4Y11.</title>
        <authorList>
            <person name="Liu Y."/>
        </authorList>
    </citation>
    <scope>NUCLEOTIDE SEQUENCE</scope>
    <source>
        <strain evidence="9">4Y11</strain>
    </source>
</reference>
<evidence type="ECO:0000256" key="2">
    <source>
        <dbReference type="ARBA" id="ARBA00018953"/>
    </source>
</evidence>
<dbReference type="PIRSF" id="PIRSF000446">
    <property type="entry name" value="Mct"/>
    <property type="match status" value="1"/>
</dbReference>
<dbReference type="AlphaFoldDB" id="A0A941BHT8"/>
<evidence type="ECO:0000313" key="10">
    <source>
        <dbReference type="Proteomes" id="UP000678374"/>
    </source>
</evidence>
<comment type="caution">
    <text evidence="9">The sequence shown here is derived from an EMBL/GenBank/DDBJ whole genome shotgun (WGS) entry which is preliminary data.</text>
</comment>
<protein>
    <recommendedName>
        <fullName evidence="2 6">Malonyl CoA-acyl carrier protein transacylase</fullName>
        <ecNumber evidence="1 6">2.3.1.39</ecNumber>
    </recommendedName>
</protein>
<dbReference type="PANTHER" id="PTHR42681:SF1">
    <property type="entry name" value="MALONYL-COA-ACYL CARRIER PROTEIN TRANSACYLASE, MITOCHONDRIAL"/>
    <property type="match status" value="1"/>
</dbReference>
<evidence type="ECO:0000256" key="5">
    <source>
        <dbReference type="ARBA" id="ARBA00048462"/>
    </source>
</evidence>
<name>A0A941BHT8_9BURK</name>
<evidence type="ECO:0000256" key="1">
    <source>
        <dbReference type="ARBA" id="ARBA00013258"/>
    </source>
</evidence>
<dbReference type="Gene3D" id="3.30.70.250">
    <property type="entry name" value="Malonyl-CoA ACP transacylase, ACP-binding"/>
    <property type="match status" value="1"/>
</dbReference>
<accession>A0A941BHT8</accession>
<evidence type="ECO:0000256" key="4">
    <source>
        <dbReference type="ARBA" id="ARBA00023315"/>
    </source>
</evidence>
<evidence type="ECO:0000259" key="8">
    <source>
        <dbReference type="SMART" id="SM00827"/>
    </source>
</evidence>
<dbReference type="Gene3D" id="3.40.366.10">
    <property type="entry name" value="Malonyl-Coenzyme A Acyl Carrier Protein, domain 2"/>
    <property type="match status" value="1"/>
</dbReference>
<evidence type="ECO:0000256" key="3">
    <source>
        <dbReference type="ARBA" id="ARBA00022679"/>
    </source>
</evidence>
<evidence type="ECO:0000313" key="9">
    <source>
        <dbReference type="EMBL" id="MBQ0957957.1"/>
    </source>
</evidence>
<dbReference type="Proteomes" id="UP000678374">
    <property type="component" value="Unassembled WGS sequence"/>
</dbReference>
<gene>
    <name evidence="9" type="ORF">KAK06_03200</name>
</gene>
<dbReference type="SUPFAM" id="SSF52151">
    <property type="entry name" value="FabD/lysophospholipase-like"/>
    <property type="match status" value="1"/>
</dbReference>
<proteinExistence type="inferred from homology"/>
<dbReference type="Pfam" id="PF00698">
    <property type="entry name" value="Acyl_transf_1"/>
    <property type="match status" value="1"/>
</dbReference>
<sequence length="313" mass="32941">MKRVWLFPGQGSQEPGMGDELLRDEPAAADLCRRAGERLGVDLRRLMADGPRASLAATAVAQTAIFALSVATAGLLGTRGLRPVAVAGHSLGQFSAAVACGALDVDTALDLVVARGRLMHEVNQRVDGGMLAVAAPSDGPWREVLDRAAAQVWIANRNAPGQTVLAGLLPDLRRLYPALAATGARLSWLQVAGPYHTPLFAEASARFDALLEAAQWHAPCCPLLGNADGRTLEHADDLRQEFLGHMLRPVDWVATMAGMGQLGVDGAVEVGPGRTLKGLALRQLPHLRCVGTGTAAERQALLAHDEETACALS</sequence>
<dbReference type="PANTHER" id="PTHR42681">
    <property type="entry name" value="MALONYL-COA-ACYL CARRIER PROTEIN TRANSACYLASE, MITOCHONDRIAL"/>
    <property type="match status" value="1"/>
</dbReference>
<keyword evidence="3 6" id="KW-0808">Transferase</keyword>
<dbReference type="EMBL" id="JAGQDE010000002">
    <property type="protein sequence ID" value="MBQ0957957.1"/>
    <property type="molecule type" value="Genomic_DNA"/>
</dbReference>